<evidence type="ECO:0000313" key="3">
    <source>
        <dbReference type="Proteomes" id="UP001177670"/>
    </source>
</evidence>
<dbReference type="EMBL" id="JAHYIQ010000037">
    <property type="protein sequence ID" value="KAK1119282.1"/>
    <property type="molecule type" value="Genomic_DNA"/>
</dbReference>
<proteinExistence type="predicted"/>
<comment type="caution">
    <text evidence="2">The sequence shown here is derived from an EMBL/GenBank/DDBJ whole genome shotgun (WGS) entry which is preliminary data.</text>
</comment>
<reference evidence="2" key="1">
    <citation type="submission" date="2021-10" db="EMBL/GenBank/DDBJ databases">
        <title>Melipona bicolor Genome sequencing and assembly.</title>
        <authorList>
            <person name="Araujo N.S."/>
            <person name="Arias M.C."/>
        </authorList>
    </citation>
    <scope>NUCLEOTIDE SEQUENCE</scope>
    <source>
        <strain evidence="2">USP_2M_L1-L4_2017</strain>
        <tissue evidence="2">Whole body</tissue>
    </source>
</reference>
<accession>A0AA40FHR2</accession>
<feature type="region of interest" description="Disordered" evidence="1">
    <location>
        <begin position="75"/>
        <end position="97"/>
    </location>
</feature>
<organism evidence="2 3">
    <name type="scientific">Melipona bicolor</name>
    <dbReference type="NCBI Taxonomy" id="60889"/>
    <lineage>
        <taxon>Eukaryota</taxon>
        <taxon>Metazoa</taxon>
        <taxon>Ecdysozoa</taxon>
        <taxon>Arthropoda</taxon>
        <taxon>Hexapoda</taxon>
        <taxon>Insecta</taxon>
        <taxon>Pterygota</taxon>
        <taxon>Neoptera</taxon>
        <taxon>Endopterygota</taxon>
        <taxon>Hymenoptera</taxon>
        <taxon>Apocrita</taxon>
        <taxon>Aculeata</taxon>
        <taxon>Apoidea</taxon>
        <taxon>Anthophila</taxon>
        <taxon>Apidae</taxon>
        <taxon>Melipona</taxon>
    </lineage>
</organism>
<keyword evidence="3" id="KW-1185">Reference proteome</keyword>
<gene>
    <name evidence="2" type="ORF">K0M31_013471</name>
</gene>
<dbReference type="AlphaFoldDB" id="A0AA40FHR2"/>
<evidence type="ECO:0000256" key="1">
    <source>
        <dbReference type="SAM" id="MobiDB-lite"/>
    </source>
</evidence>
<protein>
    <submittedName>
        <fullName evidence="2">Uncharacterized protein</fullName>
    </submittedName>
</protein>
<evidence type="ECO:0000313" key="2">
    <source>
        <dbReference type="EMBL" id="KAK1119282.1"/>
    </source>
</evidence>
<feature type="non-terminal residue" evidence="2">
    <location>
        <position position="1"/>
    </location>
</feature>
<sequence>EFTYECLSGFNRQINLIPRRRNFPPQFKRAIHLVLLRLNGDNALAKAKIQANIQATTSVDDDVLFESVEEPSRFTHDREIRIGEPSGGWPGSDAGLQ</sequence>
<name>A0AA40FHR2_9HYME</name>
<dbReference type="Proteomes" id="UP001177670">
    <property type="component" value="Unassembled WGS sequence"/>
</dbReference>